<gene>
    <name evidence="5" type="ORF">ACFFIA_29680</name>
</gene>
<reference evidence="5 6" key="1">
    <citation type="submission" date="2024-09" db="EMBL/GenBank/DDBJ databases">
        <authorList>
            <person name="Sun Q."/>
            <person name="Mori K."/>
        </authorList>
    </citation>
    <scope>NUCLEOTIDE SEQUENCE [LARGE SCALE GENOMIC DNA]</scope>
    <source>
        <strain evidence="5 6">TBRC 3947</strain>
    </source>
</reference>
<dbReference type="EMBL" id="JBHLUH010000061">
    <property type="protein sequence ID" value="MFC0531827.1"/>
    <property type="molecule type" value="Genomic_DNA"/>
</dbReference>
<keyword evidence="3" id="KW-0446">Lipid-binding</keyword>
<dbReference type="RefSeq" id="WP_377256934.1">
    <property type="nucleotide sequence ID" value="NZ_JBHLUH010000061.1"/>
</dbReference>
<evidence type="ECO:0000313" key="5">
    <source>
        <dbReference type="EMBL" id="MFC0531827.1"/>
    </source>
</evidence>
<dbReference type="PANTHER" id="PTHR12704">
    <property type="entry name" value="TRANS-GOLGI PROTEIN GMX33"/>
    <property type="match status" value="1"/>
</dbReference>
<evidence type="ECO:0000256" key="2">
    <source>
        <dbReference type="ARBA" id="ARBA00023034"/>
    </source>
</evidence>
<dbReference type="Pfam" id="PF05719">
    <property type="entry name" value="GPP34"/>
    <property type="match status" value="1"/>
</dbReference>
<proteinExistence type="predicted"/>
<name>A0ABV6MBK3_9ACTN</name>
<keyword evidence="6" id="KW-1185">Reference proteome</keyword>
<accession>A0ABV6MBK3</accession>
<organism evidence="5 6">
    <name type="scientific">Phytohabitans kaempferiae</name>
    <dbReference type="NCBI Taxonomy" id="1620943"/>
    <lineage>
        <taxon>Bacteria</taxon>
        <taxon>Bacillati</taxon>
        <taxon>Actinomycetota</taxon>
        <taxon>Actinomycetes</taxon>
        <taxon>Micromonosporales</taxon>
        <taxon>Micromonosporaceae</taxon>
    </lineage>
</organism>
<evidence type="ECO:0000256" key="3">
    <source>
        <dbReference type="ARBA" id="ARBA00023121"/>
    </source>
</evidence>
<protein>
    <submittedName>
        <fullName evidence="5">GPP34 family phosphoprotein</fullName>
    </submittedName>
</protein>
<dbReference type="Proteomes" id="UP001589867">
    <property type="component" value="Unassembled WGS sequence"/>
</dbReference>
<evidence type="ECO:0000313" key="6">
    <source>
        <dbReference type="Proteomes" id="UP001589867"/>
    </source>
</evidence>
<dbReference type="InterPro" id="IPR038261">
    <property type="entry name" value="GPP34-like_sf"/>
</dbReference>
<dbReference type="PANTHER" id="PTHR12704:SF2">
    <property type="entry name" value="GOLGI PHOSPHOPROTEIN 3 HOMOLOG SAURON"/>
    <property type="match status" value="1"/>
</dbReference>
<comment type="caution">
    <text evidence="5">The sequence shown here is derived from an EMBL/GenBank/DDBJ whole genome shotgun (WGS) entry which is preliminary data.</text>
</comment>
<keyword evidence="4" id="KW-0472">Membrane</keyword>
<sequence>MLGEMLVVEDVLLLMLDDKTGAVTGAGTYHYTLGGAVLVELALRGRVEIDQGGSWLSSPKVRAAGDGPLPDPLLQSAYDKVAQGGPRHVQTVLMDLGADLWQPVVDRLVERGLIRRESRRVLGLFRTTRLPVDDARHEEELRRKVRAVLEEGEDPDARTAAVIALISASGVLPSLHPAIRWSGKVYKRAKEFEQGNWGAVAVNTAVSGTTAAIAASNAAVSAAITTVITSGRAH</sequence>
<dbReference type="Gene3D" id="1.10.3630.10">
    <property type="entry name" value="yeast vps74-n-term truncation variant domain like"/>
    <property type="match status" value="1"/>
</dbReference>
<dbReference type="InterPro" id="IPR008628">
    <property type="entry name" value="GPP34-like"/>
</dbReference>
<evidence type="ECO:0000256" key="4">
    <source>
        <dbReference type="ARBA" id="ARBA00023136"/>
    </source>
</evidence>
<keyword evidence="2" id="KW-0333">Golgi apparatus</keyword>
<evidence type="ECO:0000256" key="1">
    <source>
        <dbReference type="ARBA" id="ARBA00004255"/>
    </source>
</evidence>
<comment type="subcellular location">
    <subcellularLocation>
        <location evidence="1">Golgi apparatus membrane</location>
        <topology evidence="1">Peripheral membrane protein</topology>
        <orientation evidence="1">Cytoplasmic side</orientation>
    </subcellularLocation>
</comment>